<evidence type="ECO:0000259" key="3">
    <source>
        <dbReference type="Pfam" id="PF00013"/>
    </source>
</evidence>
<dbReference type="CDD" id="cd00105">
    <property type="entry name" value="KH-I"/>
    <property type="match status" value="1"/>
</dbReference>
<keyword evidence="1" id="KW-0694">RNA-binding</keyword>
<evidence type="ECO:0000256" key="1">
    <source>
        <dbReference type="PROSITE-ProRule" id="PRU00117"/>
    </source>
</evidence>
<organism evidence="4 5">
    <name type="scientific">Perkinsus olseni</name>
    <name type="common">Perkinsus atlanticus</name>
    <dbReference type="NCBI Taxonomy" id="32597"/>
    <lineage>
        <taxon>Eukaryota</taxon>
        <taxon>Sar</taxon>
        <taxon>Alveolata</taxon>
        <taxon>Perkinsozoa</taxon>
        <taxon>Perkinsea</taxon>
        <taxon>Perkinsida</taxon>
        <taxon>Perkinsidae</taxon>
        <taxon>Perkinsus</taxon>
    </lineage>
</organism>
<feature type="region of interest" description="Disordered" evidence="2">
    <location>
        <begin position="110"/>
        <end position="136"/>
    </location>
</feature>
<evidence type="ECO:0000313" key="4">
    <source>
        <dbReference type="EMBL" id="KAF4695558.1"/>
    </source>
</evidence>
<proteinExistence type="predicted"/>
<dbReference type="PROSITE" id="PS50084">
    <property type="entry name" value="KH_TYPE_1"/>
    <property type="match status" value="1"/>
</dbReference>
<dbReference type="Proteomes" id="UP000541610">
    <property type="component" value="Unassembled WGS sequence"/>
</dbReference>
<dbReference type="PANTHER" id="PTHR10288">
    <property type="entry name" value="KH DOMAIN CONTAINING RNA BINDING PROTEIN"/>
    <property type="match status" value="1"/>
</dbReference>
<evidence type="ECO:0000313" key="5">
    <source>
        <dbReference type="Proteomes" id="UP000541610"/>
    </source>
</evidence>
<dbReference type="InterPro" id="IPR036612">
    <property type="entry name" value="KH_dom_type_1_sf"/>
</dbReference>
<gene>
    <name evidence="4" type="ORF">FOZ60_004054</name>
</gene>
<dbReference type="GO" id="GO:0003723">
    <property type="term" value="F:RNA binding"/>
    <property type="evidence" value="ECO:0007669"/>
    <property type="project" value="UniProtKB-UniRule"/>
</dbReference>
<dbReference type="InterPro" id="IPR004088">
    <property type="entry name" value="KH_dom_type_1"/>
</dbReference>
<accession>A0A7J6PHA7</accession>
<sequence>MALITVQVPAGASPGSTIQVVDPTTGSPLQVQVPQGVYPGQTFQVQTPGNVGGAPGYSQPPSNIPYADGNPYGGYNAGSQPPPSFSREIAAKGHGPRNVANWHGICEDTGPFGNRWVNPGPRRQNDPRASCENTDSVEDLSSAKYDGDRVVTLSGGLESVLAAAEEICRKCFAGEGCHPVTDLSRIPVEFGGRMDTISPPAPHVVQHREPPYGYFLIRLLVPDTSVPRILGPCGAIHREMCRRSQSRISVSPRNASGIDRVVEVTGSTMQVLLGVREVVSATQQDHHLRSSMWLSMIPESRIDTFSDVPVVAVAGMVLEGSTYRRHAIETLVVLGVACVDEAAGLGPITAVHGCLRRLVDEGLLGQHGSPPDSRISRNHPLFQATLSRHPKCAN</sequence>
<dbReference type="EMBL" id="JABANP010000019">
    <property type="protein sequence ID" value="KAF4695558.1"/>
    <property type="molecule type" value="Genomic_DNA"/>
</dbReference>
<feature type="region of interest" description="Disordered" evidence="2">
    <location>
        <begin position="50"/>
        <end position="91"/>
    </location>
</feature>
<dbReference type="Pfam" id="PF00013">
    <property type="entry name" value="KH_1"/>
    <property type="match status" value="1"/>
</dbReference>
<reference evidence="4 5" key="1">
    <citation type="submission" date="2020-04" db="EMBL/GenBank/DDBJ databases">
        <title>Perkinsus olseni comparative genomics.</title>
        <authorList>
            <person name="Bogema D.R."/>
        </authorList>
    </citation>
    <scope>NUCLEOTIDE SEQUENCE [LARGE SCALE GENOMIC DNA]</scope>
    <source>
        <strain evidence="4">00978-12</strain>
    </source>
</reference>
<feature type="domain" description="K Homology" evidence="3">
    <location>
        <begin position="217"/>
        <end position="275"/>
    </location>
</feature>
<dbReference type="AlphaFoldDB" id="A0A7J6PHA7"/>
<protein>
    <recommendedName>
        <fullName evidence="3">K Homology domain-containing protein</fullName>
    </recommendedName>
</protein>
<evidence type="ECO:0000256" key="2">
    <source>
        <dbReference type="SAM" id="MobiDB-lite"/>
    </source>
</evidence>
<name>A0A7J6PHA7_PEROL</name>
<dbReference type="Gene3D" id="3.30.1370.10">
    <property type="entry name" value="K Homology domain, type 1"/>
    <property type="match status" value="1"/>
</dbReference>
<dbReference type="OrthoDB" id="10424839at2759"/>
<dbReference type="SUPFAM" id="SSF54791">
    <property type="entry name" value="Eukaryotic type KH-domain (KH-domain type I)"/>
    <property type="match status" value="1"/>
</dbReference>
<comment type="caution">
    <text evidence="4">The sequence shown here is derived from an EMBL/GenBank/DDBJ whole genome shotgun (WGS) entry which is preliminary data.</text>
</comment>